<reference evidence="1 2" key="1">
    <citation type="journal article" date="2015" name="Genome Biol.">
        <title>Comparative genomics of Steinernema reveals deeply conserved gene regulatory networks.</title>
        <authorList>
            <person name="Dillman A.R."/>
            <person name="Macchietto M."/>
            <person name="Porter C.F."/>
            <person name="Rogers A."/>
            <person name="Williams B."/>
            <person name="Antoshechkin I."/>
            <person name="Lee M.M."/>
            <person name="Goodwin Z."/>
            <person name="Lu X."/>
            <person name="Lewis E.E."/>
            <person name="Goodrich-Blair H."/>
            <person name="Stock S.P."/>
            <person name="Adams B.J."/>
            <person name="Sternberg P.W."/>
            <person name="Mortazavi A."/>
        </authorList>
    </citation>
    <scope>NUCLEOTIDE SEQUENCE [LARGE SCALE GENOMIC DNA]</scope>
    <source>
        <strain evidence="1 2">ALL</strain>
    </source>
</reference>
<organism evidence="1 2">
    <name type="scientific">Steinernema carpocapsae</name>
    <name type="common">Entomopathogenic nematode</name>
    <dbReference type="NCBI Taxonomy" id="34508"/>
    <lineage>
        <taxon>Eukaryota</taxon>
        <taxon>Metazoa</taxon>
        <taxon>Ecdysozoa</taxon>
        <taxon>Nematoda</taxon>
        <taxon>Chromadorea</taxon>
        <taxon>Rhabditida</taxon>
        <taxon>Tylenchina</taxon>
        <taxon>Panagrolaimomorpha</taxon>
        <taxon>Strongyloidoidea</taxon>
        <taxon>Steinernematidae</taxon>
        <taxon>Steinernema</taxon>
    </lineage>
</organism>
<dbReference type="AlphaFoldDB" id="A0A4U5NI00"/>
<sequence>MLWEVVSMRNAILRPLGEKSVAGSSSAVIHWSISQDLPPWPGWQVHTAPFGSVEANAFLAVFSLPFEGAEALFVNHDASVQASIWRNERGLVLNANGVSRTLDRSSKLASDVHREVEVLFRMSASEGREIDFVEASVAPDSVGGEHKFLLVVVGSPNDEFSVDAFWSRVIGRVEVLGGSESFEMHDQRRRYVVVRLPEKGVCFQLPPGVQAQNRR</sequence>
<accession>A0A4U5NI00</accession>
<dbReference type="EMBL" id="AZBU02000004">
    <property type="protein sequence ID" value="TKR82767.1"/>
    <property type="molecule type" value="Genomic_DNA"/>
</dbReference>
<evidence type="ECO:0000313" key="1">
    <source>
        <dbReference type="EMBL" id="TKR82767.1"/>
    </source>
</evidence>
<dbReference type="Proteomes" id="UP000298663">
    <property type="component" value="Unassembled WGS sequence"/>
</dbReference>
<gene>
    <name evidence="1" type="ORF">L596_016447</name>
</gene>
<comment type="caution">
    <text evidence="1">The sequence shown here is derived from an EMBL/GenBank/DDBJ whole genome shotgun (WGS) entry which is preliminary data.</text>
</comment>
<reference evidence="1 2" key="2">
    <citation type="journal article" date="2019" name="G3 (Bethesda)">
        <title>Hybrid Assembly of the Genome of the Entomopathogenic Nematode Steinernema carpocapsae Identifies the X-Chromosome.</title>
        <authorList>
            <person name="Serra L."/>
            <person name="Macchietto M."/>
            <person name="Macias-Munoz A."/>
            <person name="McGill C.J."/>
            <person name="Rodriguez I.M."/>
            <person name="Rodriguez B."/>
            <person name="Murad R."/>
            <person name="Mortazavi A."/>
        </authorList>
    </citation>
    <scope>NUCLEOTIDE SEQUENCE [LARGE SCALE GENOMIC DNA]</scope>
    <source>
        <strain evidence="1 2">ALL</strain>
    </source>
</reference>
<name>A0A4U5NI00_STECR</name>
<proteinExistence type="predicted"/>
<protein>
    <submittedName>
        <fullName evidence="1">Uncharacterized protein</fullName>
    </submittedName>
</protein>
<keyword evidence="2" id="KW-1185">Reference proteome</keyword>
<evidence type="ECO:0000313" key="2">
    <source>
        <dbReference type="Proteomes" id="UP000298663"/>
    </source>
</evidence>